<protein>
    <submittedName>
        <fullName evidence="5">Translation initiation factor</fullName>
    </submittedName>
</protein>
<evidence type="ECO:0000256" key="1">
    <source>
        <dbReference type="ARBA" id="ARBA00022845"/>
    </source>
</evidence>
<evidence type="ECO:0000259" key="4">
    <source>
        <dbReference type="PROSITE" id="PS50296"/>
    </source>
</evidence>
<keyword evidence="2" id="KW-0648">Protein biosynthesis</keyword>
<keyword evidence="5" id="KW-0396">Initiation factor</keyword>
<dbReference type="Proteomes" id="UP000546464">
    <property type="component" value="Unassembled WGS sequence"/>
</dbReference>
<proteinExistence type="predicted"/>
<evidence type="ECO:0000256" key="3">
    <source>
        <dbReference type="SAM" id="MobiDB-lite"/>
    </source>
</evidence>
<dbReference type="Gene3D" id="3.30.780.10">
    <property type="entry name" value="SUI1-like domain"/>
    <property type="match status" value="1"/>
</dbReference>
<dbReference type="InterPro" id="IPR005872">
    <property type="entry name" value="SUI1_arc_bac"/>
</dbReference>
<keyword evidence="1" id="KW-0810">Translation regulation</keyword>
<organism evidence="5 6">
    <name type="scientific">Ruficoccus amylovorans</name>
    <dbReference type="NCBI Taxonomy" id="1804625"/>
    <lineage>
        <taxon>Bacteria</taxon>
        <taxon>Pseudomonadati</taxon>
        <taxon>Verrucomicrobiota</taxon>
        <taxon>Opitutia</taxon>
        <taxon>Puniceicoccales</taxon>
        <taxon>Cerasicoccaceae</taxon>
        <taxon>Ruficoccus</taxon>
    </lineage>
</organism>
<comment type="caution">
    <text evidence="5">The sequence shown here is derived from an EMBL/GenBank/DDBJ whole genome shotgun (WGS) entry which is preliminary data.</text>
</comment>
<name>A0A842HAD2_9BACT</name>
<feature type="compositionally biased region" description="Pro residues" evidence="3">
    <location>
        <begin position="33"/>
        <end position="47"/>
    </location>
</feature>
<gene>
    <name evidence="5" type="ORF">H5P28_02330</name>
</gene>
<keyword evidence="6" id="KW-1185">Reference proteome</keyword>
<dbReference type="AlphaFoldDB" id="A0A842HAD2"/>
<evidence type="ECO:0000256" key="2">
    <source>
        <dbReference type="ARBA" id="ARBA00022917"/>
    </source>
</evidence>
<dbReference type="InterPro" id="IPR036877">
    <property type="entry name" value="SUI1_dom_sf"/>
</dbReference>
<accession>A0A842HAD2</accession>
<dbReference type="GO" id="GO:0003743">
    <property type="term" value="F:translation initiation factor activity"/>
    <property type="evidence" value="ECO:0007669"/>
    <property type="project" value="UniProtKB-KW"/>
</dbReference>
<dbReference type="InterPro" id="IPR001950">
    <property type="entry name" value="SUI1"/>
</dbReference>
<feature type="domain" description="SUI1" evidence="4">
    <location>
        <begin position="59"/>
        <end position="125"/>
    </location>
</feature>
<dbReference type="SUPFAM" id="SSF55159">
    <property type="entry name" value="eIF1-like"/>
    <property type="match status" value="1"/>
</dbReference>
<reference evidence="5 6" key="1">
    <citation type="submission" date="2020-07" db="EMBL/GenBank/DDBJ databases">
        <authorList>
            <person name="Feng X."/>
        </authorList>
    </citation>
    <scope>NUCLEOTIDE SEQUENCE [LARGE SCALE GENOMIC DNA]</scope>
    <source>
        <strain evidence="5 6">JCM31066</strain>
    </source>
</reference>
<dbReference type="GO" id="GO:0006417">
    <property type="term" value="P:regulation of translation"/>
    <property type="evidence" value="ECO:0007669"/>
    <property type="project" value="UniProtKB-KW"/>
</dbReference>
<feature type="region of interest" description="Disordered" evidence="3">
    <location>
        <begin position="1"/>
        <end position="55"/>
    </location>
</feature>
<evidence type="ECO:0000313" key="5">
    <source>
        <dbReference type="EMBL" id="MBC2593089.1"/>
    </source>
</evidence>
<dbReference type="PROSITE" id="PS50296">
    <property type="entry name" value="SUI1"/>
    <property type="match status" value="1"/>
</dbReference>
<sequence length="133" mass="13595">MAKKEKLSTDGGQALNADNPFGGLSAAGLPQAQPAPAPVSKPVPAPAAPKKRGRVDIKRVKAGRGGKTVTLCAGEGLLHTGPQELDSLVKTLKTRCGTGGAVKGKTIEIQGDQREAVAAELEQRGYRVVFAGG</sequence>
<dbReference type="EMBL" id="JACHVB010000012">
    <property type="protein sequence ID" value="MBC2593089.1"/>
    <property type="molecule type" value="Genomic_DNA"/>
</dbReference>
<dbReference type="Pfam" id="PF01253">
    <property type="entry name" value="SUI1"/>
    <property type="match status" value="1"/>
</dbReference>
<dbReference type="RefSeq" id="WP_185674087.1">
    <property type="nucleotide sequence ID" value="NZ_JACHVB010000012.1"/>
</dbReference>
<dbReference type="CDD" id="cd11567">
    <property type="entry name" value="YciH_like"/>
    <property type="match status" value="1"/>
</dbReference>
<evidence type="ECO:0000313" key="6">
    <source>
        <dbReference type="Proteomes" id="UP000546464"/>
    </source>
</evidence>